<dbReference type="CDD" id="cd10448">
    <property type="entry name" value="GIY-YIG_unchar_3"/>
    <property type="match status" value="1"/>
</dbReference>
<evidence type="ECO:0000256" key="1">
    <source>
        <dbReference type="ARBA" id="ARBA00007435"/>
    </source>
</evidence>
<reference evidence="3 4" key="1">
    <citation type="journal article" date="2015" name="Nature">
        <title>rRNA introns, odd ribosomes, and small enigmatic genomes across a large radiation of phyla.</title>
        <authorList>
            <person name="Brown C.T."/>
            <person name="Hug L.A."/>
            <person name="Thomas B.C."/>
            <person name="Sharon I."/>
            <person name="Castelle C.J."/>
            <person name="Singh A."/>
            <person name="Wilkins M.J."/>
            <person name="Williams K.H."/>
            <person name="Banfield J.F."/>
        </authorList>
    </citation>
    <scope>NUCLEOTIDE SEQUENCE [LARGE SCALE GENOMIC DNA]</scope>
</reference>
<protein>
    <submittedName>
        <fullName evidence="3">Excinuclease ABC C subunit domain protein</fullName>
    </submittedName>
</protein>
<dbReference type="EMBL" id="LBUU01000005">
    <property type="protein sequence ID" value="KKQ70326.1"/>
    <property type="molecule type" value="Genomic_DNA"/>
</dbReference>
<evidence type="ECO:0000313" key="4">
    <source>
        <dbReference type="Proteomes" id="UP000034022"/>
    </source>
</evidence>
<dbReference type="InterPro" id="IPR035901">
    <property type="entry name" value="GIY-YIG_endonuc_sf"/>
</dbReference>
<dbReference type="Gene3D" id="3.40.1440.10">
    <property type="entry name" value="GIY-YIG endonuclease"/>
    <property type="match status" value="1"/>
</dbReference>
<gene>
    <name evidence="3" type="ORF">US91_C0005G0031</name>
</gene>
<dbReference type="InterPro" id="IPR050190">
    <property type="entry name" value="UPF0213_domain"/>
</dbReference>
<dbReference type="PANTHER" id="PTHR34477:SF5">
    <property type="entry name" value="BSL5627 PROTEIN"/>
    <property type="match status" value="1"/>
</dbReference>
<dbReference type="SMART" id="SM00465">
    <property type="entry name" value="GIYc"/>
    <property type="match status" value="1"/>
</dbReference>
<comment type="caution">
    <text evidence="3">The sequence shown here is derived from an EMBL/GenBank/DDBJ whole genome shotgun (WGS) entry which is preliminary data.</text>
</comment>
<feature type="domain" description="GIY-YIG" evidence="2">
    <location>
        <begin position="7"/>
        <end position="82"/>
    </location>
</feature>
<comment type="similarity">
    <text evidence="1">Belongs to the UPF0213 family.</text>
</comment>
<evidence type="ECO:0000259" key="2">
    <source>
        <dbReference type="PROSITE" id="PS50164"/>
    </source>
</evidence>
<accession>A0A0G0MZP6</accession>
<evidence type="ECO:0000313" key="3">
    <source>
        <dbReference type="EMBL" id="KKQ70326.1"/>
    </source>
</evidence>
<dbReference type="AlphaFoldDB" id="A0A0G0MZP6"/>
<dbReference type="PROSITE" id="PS50164">
    <property type="entry name" value="GIY_YIG"/>
    <property type="match status" value="1"/>
</dbReference>
<sequence length="100" mass="12109">MATKKEYNFYIYILASDTGTLYIGFTNNLERRIKEHKSGIIKGFTQKYGCNKLVYYEHYTYVNNTLEREKELKKWNRNKKQDLIKSMNPHWKDISIELFT</sequence>
<dbReference type="SUPFAM" id="SSF82771">
    <property type="entry name" value="GIY-YIG endonuclease"/>
    <property type="match status" value="1"/>
</dbReference>
<proteinExistence type="inferred from homology"/>
<dbReference type="Proteomes" id="UP000034022">
    <property type="component" value="Unassembled WGS sequence"/>
</dbReference>
<name>A0A0G0MZP6_9BACT</name>
<dbReference type="Pfam" id="PF01541">
    <property type="entry name" value="GIY-YIG"/>
    <property type="match status" value="1"/>
</dbReference>
<organism evidence="3 4">
    <name type="scientific">Candidatus Falkowbacteria bacterium GW2011_GWE1_38_31</name>
    <dbReference type="NCBI Taxonomy" id="1618638"/>
    <lineage>
        <taxon>Bacteria</taxon>
        <taxon>Candidatus Falkowiibacteriota</taxon>
    </lineage>
</organism>
<dbReference type="InterPro" id="IPR000305">
    <property type="entry name" value="GIY-YIG_endonuc"/>
</dbReference>
<dbReference type="PANTHER" id="PTHR34477">
    <property type="entry name" value="UPF0213 PROTEIN YHBQ"/>
    <property type="match status" value="1"/>
</dbReference>